<evidence type="ECO:0000313" key="2">
    <source>
        <dbReference type="Proteomes" id="UP001058093"/>
    </source>
</evidence>
<sequence>MNTALLDALTTLHCGTRNDICEDLRLPGQHISESHKAHAGRVLASAEKQGLIRELEAAIEGTR</sequence>
<gene>
    <name evidence="1" type="ORF">uav_076</name>
</gene>
<evidence type="ECO:0000313" key="1">
    <source>
        <dbReference type="EMBL" id="QYW06607.1"/>
    </source>
</evidence>
<keyword evidence="2" id="KW-1185">Reference proteome</keyword>
<protein>
    <submittedName>
        <fullName evidence="1">Uncharacterized protein</fullName>
    </submittedName>
</protein>
<organism evidence="1 2">
    <name type="scientific">Pseudomonas phage UAVern</name>
    <dbReference type="NCBI Taxonomy" id="2856997"/>
    <lineage>
        <taxon>Viruses</taxon>
        <taxon>Duplodnaviria</taxon>
        <taxon>Heunggongvirae</taxon>
        <taxon>Uroviricota</taxon>
        <taxon>Caudoviricetes</taxon>
        <taxon>Vandenendeviridae</taxon>
        <taxon>Gorskivirinae</taxon>
        <taxon>Uavernvirus</taxon>
        <taxon>Uavernvirus uavern</taxon>
    </lineage>
</organism>
<accession>A0A975UWB8</accession>
<dbReference type="EMBL" id="MZ605293">
    <property type="protein sequence ID" value="QYW06607.1"/>
    <property type="molecule type" value="Genomic_DNA"/>
</dbReference>
<name>A0A975UWB8_9CAUD</name>
<reference evidence="1" key="1">
    <citation type="submission" date="2021-07" db="EMBL/GenBank/DDBJ databases">
        <title>Complete genome sequence and phylogenomic analysis of the two lytic bacteriophage isolated from terrestrial biotopes of Antarctica.</title>
        <authorList>
            <person name="Holovan V."/>
            <person name="Rabalski L."/>
            <person name="Zlatohurska M."/>
            <person name="Andriichuk O."/>
            <person name="Budzanivska I."/>
            <person name="Shevchenko O."/>
            <person name="Gupalo A."/>
        </authorList>
    </citation>
    <scope>NUCLEOTIDE SEQUENCE</scope>
</reference>
<proteinExistence type="predicted"/>
<dbReference type="Proteomes" id="UP001058093">
    <property type="component" value="Segment"/>
</dbReference>